<evidence type="ECO:0000256" key="7">
    <source>
        <dbReference type="ARBA" id="ARBA00031828"/>
    </source>
</evidence>
<organism evidence="9 10">
    <name type="scientific">Streptomonospora halophila</name>
    <dbReference type="NCBI Taxonomy" id="427369"/>
    <lineage>
        <taxon>Bacteria</taxon>
        <taxon>Bacillati</taxon>
        <taxon>Actinomycetota</taxon>
        <taxon>Actinomycetes</taxon>
        <taxon>Streptosporangiales</taxon>
        <taxon>Nocardiopsidaceae</taxon>
        <taxon>Streptomonospora</taxon>
    </lineage>
</organism>
<dbReference type="NCBIfam" id="TIGR01662">
    <property type="entry name" value="HAD-SF-IIIA"/>
    <property type="match status" value="1"/>
</dbReference>
<accession>A0ABP9GA59</accession>
<dbReference type="InterPro" id="IPR006543">
    <property type="entry name" value="Histidinol-phos"/>
</dbReference>
<evidence type="ECO:0000256" key="3">
    <source>
        <dbReference type="ARBA" id="ARBA00022490"/>
    </source>
</evidence>
<comment type="caution">
    <text evidence="9">The sequence shown here is derived from an EMBL/GenBank/DDBJ whole genome shotgun (WGS) entry which is preliminary data.</text>
</comment>
<dbReference type="CDD" id="cd07503">
    <property type="entry name" value="HAD_HisB-N"/>
    <property type="match status" value="1"/>
</dbReference>
<dbReference type="GO" id="GO:0016787">
    <property type="term" value="F:hydrolase activity"/>
    <property type="evidence" value="ECO:0007669"/>
    <property type="project" value="UniProtKB-KW"/>
</dbReference>
<keyword evidence="5 9" id="KW-0378">Hydrolase</keyword>
<evidence type="ECO:0000313" key="9">
    <source>
        <dbReference type="EMBL" id="GAA4932814.1"/>
    </source>
</evidence>
<evidence type="ECO:0000256" key="4">
    <source>
        <dbReference type="ARBA" id="ARBA00022723"/>
    </source>
</evidence>
<dbReference type="PANTHER" id="PTHR42891">
    <property type="entry name" value="D-GLYCERO-BETA-D-MANNO-HEPTOSE-1,7-BISPHOSPHATE 7-PHOSPHATASE"/>
    <property type="match status" value="1"/>
</dbReference>
<dbReference type="Pfam" id="PF00535">
    <property type="entry name" value="Glycos_transf_2"/>
    <property type="match status" value="1"/>
</dbReference>
<protein>
    <recommendedName>
        <fullName evidence="7">D,D-heptose 1,7-bisphosphate phosphatase</fullName>
    </recommendedName>
</protein>
<dbReference type="InterPro" id="IPR004446">
    <property type="entry name" value="Heptose_bisP_phosphatase"/>
</dbReference>
<keyword evidence="6" id="KW-0119">Carbohydrate metabolism</keyword>
<evidence type="ECO:0000256" key="5">
    <source>
        <dbReference type="ARBA" id="ARBA00022801"/>
    </source>
</evidence>
<keyword evidence="10" id="KW-1185">Reference proteome</keyword>
<dbReference type="InterPro" id="IPR001173">
    <property type="entry name" value="Glyco_trans_2-like"/>
</dbReference>
<comment type="subcellular location">
    <subcellularLocation>
        <location evidence="1">Cytoplasm</location>
    </subcellularLocation>
</comment>
<evidence type="ECO:0000256" key="1">
    <source>
        <dbReference type="ARBA" id="ARBA00004496"/>
    </source>
</evidence>
<dbReference type="Gene3D" id="3.90.550.10">
    <property type="entry name" value="Spore Coat Polysaccharide Biosynthesis Protein SpsA, Chain A"/>
    <property type="match status" value="1"/>
</dbReference>
<dbReference type="SUPFAM" id="SSF53448">
    <property type="entry name" value="Nucleotide-diphospho-sugar transferases"/>
    <property type="match status" value="1"/>
</dbReference>
<proteinExistence type="inferred from homology"/>
<keyword evidence="3" id="KW-0963">Cytoplasm</keyword>
<dbReference type="Proteomes" id="UP001499993">
    <property type="component" value="Unassembled WGS sequence"/>
</dbReference>
<dbReference type="InterPro" id="IPR006549">
    <property type="entry name" value="HAD-SF_hydro_IIIA"/>
</dbReference>
<dbReference type="CDD" id="cd00761">
    <property type="entry name" value="Glyco_tranf_GTA_type"/>
    <property type="match status" value="1"/>
</dbReference>
<evidence type="ECO:0000256" key="2">
    <source>
        <dbReference type="ARBA" id="ARBA00005628"/>
    </source>
</evidence>
<evidence type="ECO:0000313" key="10">
    <source>
        <dbReference type="Proteomes" id="UP001499993"/>
    </source>
</evidence>
<evidence type="ECO:0000259" key="8">
    <source>
        <dbReference type="Pfam" id="PF00535"/>
    </source>
</evidence>
<name>A0ABP9GA59_9ACTN</name>
<dbReference type="InterPro" id="IPR036412">
    <property type="entry name" value="HAD-like_sf"/>
</dbReference>
<dbReference type="InterPro" id="IPR023214">
    <property type="entry name" value="HAD_sf"/>
</dbReference>
<dbReference type="PANTHER" id="PTHR42891:SF1">
    <property type="entry name" value="D-GLYCERO-BETA-D-MANNO-HEPTOSE-1,7-BISPHOSPHATE 7-PHOSPHATASE"/>
    <property type="match status" value="1"/>
</dbReference>
<dbReference type="SUPFAM" id="SSF56784">
    <property type="entry name" value="HAD-like"/>
    <property type="match status" value="1"/>
</dbReference>
<keyword evidence="4" id="KW-0479">Metal-binding</keyword>
<sequence>MDRASAAARAEKKRAPAYAVVVPTAGRPELERTLRPLLAAGPCAPAEIVVVDDRPAPQGPPPGVDPGVGNLLRSGGRGPACARDVGWRRTAAPWVVFLDDDVAPGDDWPAELAADLAACGDGVGGCQGRIEVPPPRGRRPTDAERGTLALARARWITADMAYRRAALAAADGFDRRLKRAYREDTDLALRVLDAGYALVAGTRRSVHPMVRDARLLRSVAAQAGNADDALMRRLHGPRWRARVGEPPGRLRRHVAATAALAGAAAAPLLAPLFGPRTSAAAAAGLGSLWLAATAEFAWRRIAPGPRTRDETVRMAVTSALIPPAACAQRVAGEWRHRRARPHRERHVKAVLFDRDGTLVHDVPYNRDPGLVRPLPHARAALERARTAGLRVGVVTNQSGVARGLITPAELEAVNAAVEERLGPFDAWRVCVHGEDDGCTCRKPRTGLIEAAAADLGLSPRECAVIGDIGADVEAARAAGARSVLVPGPATRAAAVAAAPETAPRLTGAVRRLLRDGAA</sequence>
<gene>
    <name evidence="9" type="ORF">GCM10023224_11350</name>
</gene>
<reference evidence="10" key="1">
    <citation type="journal article" date="2019" name="Int. J. Syst. Evol. Microbiol.">
        <title>The Global Catalogue of Microorganisms (GCM) 10K type strain sequencing project: providing services to taxonomists for standard genome sequencing and annotation.</title>
        <authorList>
            <consortium name="The Broad Institute Genomics Platform"/>
            <consortium name="The Broad Institute Genome Sequencing Center for Infectious Disease"/>
            <person name="Wu L."/>
            <person name="Ma J."/>
        </authorList>
    </citation>
    <scope>NUCLEOTIDE SEQUENCE [LARGE SCALE GENOMIC DNA]</scope>
    <source>
        <strain evidence="10">JCM 18123</strain>
    </source>
</reference>
<comment type="similarity">
    <text evidence="2">Belongs to the GmhB family.</text>
</comment>
<feature type="domain" description="Glycosyltransferase 2-like" evidence="8">
    <location>
        <begin position="20"/>
        <end position="142"/>
    </location>
</feature>
<dbReference type="Pfam" id="PF13242">
    <property type="entry name" value="Hydrolase_like"/>
    <property type="match status" value="1"/>
</dbReference>
<dbReference type="NCBIfam" id="TIGR01656">
    <property type="entry name" value="Histidinol-ppas"/>
    <property type="match status" value="1"/>
</dbReference>
<dbReference type="EMBL" id="BAABIK010000004">
    <property type="protein sequence ID" value="GAA4932814.1"/>
    <property type="molecule type" value="Genomic_DNA"/>
</dbReference>
<dbReference type="Gene3D" id="3.40.50.1000">
    <property type="entry name" value="HAD superfamily/HAD-like"/>
    <property type="match status" value="1"/>
</dbReference>
<evidence type="ECO:0000256" key="6">
    <source>
        <dbReference type="ARBA" id="ARBA00023277"/>
    </source>
</evidence>
<dbReference type="InterPro" id="IPR029044">
    <property type="entry name" value="Nucleotide-diphossugar_trans"/>
</dbReference>
<dbReference type="RefSeq" id="WP_345555735.1">
    <property type="nucleotide sequence ID" value="NZ_BAABIK010000004.1"/>
</dbReference>